<proteinExistence type="predicted"/>
<reference evidence="1" key="1">
    <citation type="journal article" date="2017" name="ISME J.">
        <title>Genomic exploration of individual giant ocean viruses.</title>
        <authorList>
            <person name="Wilson W.H."/>
            <person name="Gilg I.C."/>
            <person name="Moniruzzaman M."/>
            <person name="Field E.K."/>
            <person name="Koren S."/>
            <person name="LeCleir G.R."/>
            <person name="Martinez Martinez J."/>
            <person name="Poulton N.J."/>
            <person name="Swan B.K."/>
            <person name="Stepanauskas R."/>
            <person name="Wilhelm S.W."/>
        </authorList>
    </citation>
    <scope>NUCLEOTIDE SEQUENCE</scope>
</reference>
<gene>
    <name evidence="1" type="ORF">SAGO17_0022</name>
</gene>
<evidence type="ECO:0000313" key="1">
    <source>
        <dbReference type="EMBL" id="ARR74942.1"/>
    </source>
</evidence>
<protein>
    <submittedName>
        <fullName evidence="1">Uncharacterized protein</fullName>
    </submittedName>
</protein>
<accession>A0A1X9VNN6</accession>
<sequence>MKIDFILFLECVLMVSSKKQRFFDIAAENAKKSNGYYKHGAVIVHRARSYLVVLMCILRVFLPSINQKGMKDLIILFMVK</sequence>
<dbReference type="EMBL" id="KY565517">
    <property type="protein sequence ID" value="ARR74942.1"/>
    <property type="molecule type" value="Genomic_DNA"/>
</dbReference>
<organism evidence="1">
    <name type="scientific">Mimivirus AB-566-O17</name>
    <dbReference type="NCBI Taxonomy" id="1988039"/>
    <lineage>
        <taxon>Viruses</taxon>
        <taxon>Varidnaviria</taxon>
        <taxon>Bamfordvirae</taxon>
        <taxon>Nucleocytoviricota</taxon>
        <taxon>Megaviricetes</taxon>
        <taxon>Imitervirales</taxon>
        <taxon>Mimiviridae</taxon>
        <taxon>Megamimivirinae</taxon>
        <taxon>Mimivirus</taxon>
    </lineage>
</organism>
<name>A0A1X9VNN6_9VIRU</name>